<dbReference type="STRING" id="381666.H16_A2047"/>
<dbReference type="InterPro" id="IPR010827">
    <property type="entry name" value="BamA/TamA_POTRA"/>
</dbReference>
<comment type="subunit">
    <text evidence="8">Part of the Bam complex.</text>
</comment>
<dbReference type="GO" id="GO:0009279">
    <property type="term" value="C:cell outer membrane"/>
    <property type="evidence" value="ECO:0007669"/>
    <property type="project" value="UniProtKB-SubCell"/>
</dbReference>
<evidence type="ECO:0000256" key="4">
    <source>
        <dbReference type="ARBA" id="ARBA00022729"/>
    </source>
</evidence>
<evidence type="ECO:0000256" key="6">
    <source>
        <dbReference type="ARBA" id="ARBA00023136"/>
    </source>
</evidence>
<evidence type="ECO:0000256" key="5">
    <source>
        <dbReference type="ARBA" id="ARBA00022737"/>
    </source>
</evidence>
<evidence type="ECO:0000256" key="9">
    <source>
        <dbReference type="NCBIfam" id="TIGR03303"/>
    </source>
</evidence>
<dbReference type="PROSITE" id="PS51779">
    <property type="entry name" value="POTRA"/>
    <property type="match status" value="5"/>
</dbReference>
<dbReference type="KEGG" id="reh:H16_A2047"/>
<keyword evidence="5 8" id="KW-0677">Repeat</keyword>
<dbReference type="Gene3D" id="2.40.160.50">
    <property type="entry name" value="membrane protein fhac: a member of the omp85/tpsb transporter family"/>
    <property type="match status" value="1"/>
</dbReference>
<keyword evidence="12" id="KW-1185">Reference proteome</keyword>
<dbReference type="EMBL" id="AM260479">
    <property type="protein sequence ID" value="CAJ93147.1"/>
    <property type="molecule type" value="Genomic_DNA"/>
</dbReference>
<comment type="similarity">
    <text evidence="8">Belongs to the BamA family.</text>
</comment>
<evidence type="ECO:0000256" key="3">
    <source>
        <dbReference type="ARBA" id="ARBA00022692"/>
    </source>
</evidence>
<keyword evidence="7 8" id="KW-0998">Cell outer membrane</keyword>
<dbReference type="NCBIfam" id="TIGR03303">
    <property type="entry name" value="OM_YaeT"/>
    <property type="match status" value="1"/>
</dbReference>
<evidence type="ECO:0000313" key="12">
    <source>
        <dbReference type="Proteomes" id="UP000008210"/>
    </source>
</evidence>
<accession>Q0KA24</accession>
<dbReference type="HOGENOM" id="CLU_007664_1_0_4"/>
<dbReference type="HAMAP" id="MF_01430">
    <property type="entry name" value="OM_assembly_BamA"/>
    <property type="match status" value="1"/>
</dbReference>
<dbReference type="PIRSF" id="PIRSF006076">
    <property type="entry name" value="OM_assembly_OMP85"/>
    <property type="match status" value="1"/>
</dbReference>
<dbReference type="PANTHER" id="PTHR12815">
    <property type="entry name" value="SORTING AND ASSEMBLY MACHINERY SAMM50 PROTEIN FAMILY MEMBER"/>
    <property type="match status" value="1"/>
</dbReference>
<dbReference type="PANTHER" id="PTHR12815:SF23">
    <property type="entry name" value="OUTER MEMBRANE PROTEIN ASSEMBLY FACTOR BAMA"/>
    <property type="match status" value="1"/>
</dbReference>
<evidence type="ECO:0000256" key="1">
    <source>
        <dbReference type="ARBA" id="ARBA00004370"/>
    </source>
</evidence>
<dbReference type="Gene3D" id="3.10.20.310">
    <property type="entry name" value="membrane protein fhac"/>
    <property type="match status" value="5"/>
</dbReference>
<comment type="subcellular location">
    <subcellularLocation>
        <location evidence="8">Cell outer membrane</location>
    </subcellularLocation>
    <subcellularLocation>
        <location evidence="1">Membrane</location>
    </subcellularLocation>
</comment>
<dbReference type="Proteomes" id="UP000008210">
    <property type="component" value="Chromosome 1"/>
</dbReference>
<name>Q0KA24_CUPNH</name>
<dbReference type="InterPro" id="IPR039910">
    <property type="entry name" value="D15-like"/>
</dbReference>
<dbReference type="FunFam" id="3.10.20.310:FF:000002">
    <property type="entry name" value="Outer membrane protein assembly factor BamA"/>
    <property type="match status" value="1"/>
</dbReference>
<keyword evidence="4 8" id="KW-0732">Signal</keyword>
<keyword evidence="3 8" id="KW-0812">Transmembrane</keyword>
<dbReference type="FunFam" id="3.10.20.310:FF:000003">
    <property type="entry name" value="Outer membrane protein assembly factor BamA"/>
    <property type="match status" value="1"/>
</dbReference>
<proteinExistence type="inferred from homology"/>
<dbReference type="GO" id="GO:0051205">
    <property type="term" value="P:protein insertion into membrane"/>
    <property type="evidence" value="ECO:0007669"/>
    <property type="project" value="UniProtKB-UniRule"/>
</dbReference>
<dbReference type="InterPro" id="IPR023707">
    <property type="entry name" value="OM_assembly_BamA"/>
</dbReference>
<reference evidence="11 12" key="1">
    <citation type="journal article" date="2006" name="Nat. Biotechnol.">
        <title>Genome sequence of the bioplastic-producing 'Knallgas' bacterium Ralstonia eutropha H16.</title>
        <authorList>
            <person name="Pohlmann A."/>
            <person name="Fricke W.F."/>
            <person name="Reinecke F."/>
            <person name="Kusian B."/>
            <person name="Liesegang H."/>
            <person name="Cramm R."/>
            <person name="Eitinger T."/>
            <person name="Ewering C."/>
            <person name="Potter M."/>
            <person name="Schwartz E."/>
            <person name="Strittmatter A."/>
            <person name="Voss I."/>
            <person name="Gottschalk G."/>
            <person name="Steinbuechel A."/>
            <person name="Friedrich B."/>
            <person name="Bowien B."/>
        </authorList>
    </citation>
    <scope>NUCLEOTIDE SEQUENCE [LARGE SCALE GENOMIC DNA]</scope>
    <source>
        <strain evidence="12">ATCC 17699 / DSM 428 / KCTC 22496 / NCIMB 10442 / H16 / Stanier 337</strain>
    </source>
</reference>
<feature type="domain" description="POTRA" evidence="10">
    <location>
        <begin position="130"/>
        <end position="210"/>
    </location>
</feature>
<feature type="domain" description="POTRA" evidence="10">
    <location>
        <begin position="385"/>
        <end position="459"/>
    </location>
</feature>
<dbReference type="Pfam" id="PF01103">
    <property type="entry name" value="Omp85"/>
    <property type="match status" value="1"/>
</dbReference>
<organism evidence="11 12">
    <name type="scientific">Cupriavidus necator (strain ATCC 17699 / DSM 428 / KCTC 22496 / NCIMB 10442 / H16 / Stanier 337)</name>
    <name type="common">Ralstonia eutropha</name>
    <dbReference type="NCBI Taxonomy" id="381666"/>
    <lineage>
        <taxon>Bacteria</taxon>
        <taxon>Pseudomonadati</taxon>
        <taxon>Pseudomonadota</taxon>
        <taxon>Betaproteobacteria</taxon>
        <taxon>Burkholderiales</taxon>
        <taxon>Burkholderiaceae</taxon>
        <taxon>Cupriavidus</taxon>
    </lineage>
</organism>
<evidence type="ECO:0000256" key="8">
    <source>
        <dbReference type="HAMAP-Rule" id="MF_01430"/>
    </source>
</evidence>
<keyword evidence="2 8" id="KW-1134">Transmembrane beta strand</keyword>
<gene>
    <name evidence="8" type="primary">bamA</name>
    <name evidence="11" type="ordered locus">H16_A2047</name>
</gene>
<keyword evidence="6 8" id="KW-0472">Membrane</keyword>
<dbReference type="InterPro" id="IPR034746">
    <property type="entry name" value="POTRA"/>
</dbReference>
<dbReference type="eggNOG" id="COG4775">
    <property type="taxonomic scope" value="Bacteria"/>
</dbReference>
<evidence type="ECO:0000256" key="7">
    <source>
        <dbReference type="ARBA" id="ARBA00023237"/>
    </source>
</evidence>
<feature type="domain" description="POTRA" evidence="10">
    <location>
        <begin position="304"/>
        <end position="382"/>
    </location>
</feature>
<evidence type="ECO:0000313" key="11">
    <source>
        <dbReference type="EMBL" id="CAJ93147.1"/>
    </source>
</evidence>
<evidence type="ECO:0000256" key="2">
    <source>
        <dbReference type="ARBA" id="ARBA00022452"/>
    </source>
</evidence>
<protein>
    <recommendedName>
        <fullName evidence="8 9">Outer membrane protein assembly factor BamA</fullName>
    </recommendedName>
</protein>
<feature type="domain" description="POTRA" evidence="10">
    <location>
        <begin position="62"/>
        <end position="129"/>
    </location>
</feature>
<dbReference type="InterPro" id="IPR000184">
    <property type="entry name" value="Bac_surfAg_D15"/>
</dbReference>
<dbReference type="AlphaFoldDB" id="Q0KA24"/>
<evidence type="ECO:0000259" key="10">
    <source>
        <dbReference type="PROSITE" id="PS51779"/>
    </source>
</evidence>
<dbReference type="Pfam" id="PF07244">
    <property type="entry name" value="POTRA"/>
    <property type="match status" value="5"/>
</dbReference>
<dbReference type="GO" id="GO:0043165">
    <property type="term" value="P:Gram-negative-bacterium-type cell outer membrane assembly"/>
    <property type="evidence" value="ECO:0007669"/>
    <property type="project" value="UniProtKB-UniRule"/>
</dbReference>
<feature type="domain" description="POTRA" evidence="10">
    <location>
        <begin position="213"/>
        <end position="301"/>
    </location>
</feature>
<comment type="function">
    <text evidence="8">Part of the outer membrane protein assembly complex, which is involved in assembly and insertion of beta-barrel proteins into the outer membrane.</text>
</comment>
<sequence>MSSGTVARDAICQAQSEGIGAQSWMESKRGSTLIRHKRISLGLLASAVIAAWSPAGWAADPFVVRDIRVEGLQRVEPGTVFGYLPVRVGETFTDDKGADAIRALYNTGFFKDVQIRAEEGVLVVQVEERPAISQLEFVGIKEFDKDTLRRSLRAVGVAEARYYDKALIDKAEQELKRQYVARGYYAADVQTTITPVDRNRVSVVFNVDEGPVAKIRQINIVGNKAFKEGTLRDEMQLSTPNWLSWYTKNDLYSKQKLTADLEALRSFYLNRGYLEFAIESTQVSITPDKKDIFLTLNIKEGDQYKVSDVRLAGELLGKQEEMEKLLQLKKGDIFSSEKLTQSTKAITDLLGTYGYAFTTINPQPQIDKEKREVALTLMVDPGRRVYVRRVNVVGNSKTRDEVVRREMRQMESSWFDSEKLTQSQARINRTGYFTDTNITTEDVPGAPDQVDVNVNVTEKPTGQISLGVGFSSTDKLVLQAGLRQDNVFGSGTSLGLDVNTAKSFRTIALTQYDPYFTVDGISRSTDIYYRTSRPLYYTGDQDYKIVSAGGGFKFGVPFSEVDTVFFGIGYERTQVYTSVNTPSQYTDWLNKIGKSSGDGINNFPFTIGWARDRRDSALVPTKGPYTQANLEVGLPGGDTQYYRASVQQQYFYPISKSFTLALNGEVAYGHGYGNTPFPVFKYFYAGGIGSVRGYQTSTLGPKDQNGNPVGGASKMIGNVEFIFPLPGSGVDRTLRLFTFFDFGNVYQEGQPLSFSELKYSTGFGMSWLSPIGPLKISMGFPLNRDTNDKVQRFQFQIGTAF</sequence>